<feature type="compositionally biased region" description="Basic and acidic residues" evidence="1">
    <location>
        <begin position="213"/>
        <end position="226"/>
    </location>
</feature>
<dbReference type="AlphaFoldDB" id="A0A1R1LB86"/>
<accession>A0A1R1LB86</accession>
<comment type="caution">
    <text evidence="3">The sequence shown here is derived from an EMBL/GenBank/DDBJ whole genome shotgun (WGS) entry which is preliminary data.</text>
</comment>
<dbReference type="PANTHER" id="PTHR38011">
    <property type="entry name" value="DIHYDROFOLATE REDUCTASE FAMILY PROTEIN (AFU_ORTHOLOGUE AFUA_8G06820)"/>
    <property type="match status" value="1"/>
</dbReference>
<dbReference type="SUPFAM" id="SSF53597">
    <property type="entry name" value="Dihydrofolate reductase-like"/>
    <property type="match status" value="1"/>
</dbReference>
<dbReference type="GO" id="GO:0008703">
    <property type="term" value="F:5-amino-6-(5-phosphoribosylamino)uracil reductase activity"/>
    <property type="evidence" value="ECO:0007669"/>
    <property type="project" value="InterPro"/>
</dbReference>
<dbReference type="RefSeq" id="WP_076703558.1">
    <property type="nucleotide sequence ID" value="NZ_MRDE01000046.1"/>
</dbReference>
<sequence>MSQLIYSMIASLDGYTADRDGRFDWAAPKGALHTFLNDLERPVGTYLYGRKMYETMRAWETDTSLTEGSPTTADYARIWQAAEKVVYSRTLDDVDTDRTRLERTFDPDAVRELVAAADADVSIGGPNLAAAALEAGLVDEIRVFLVPVVVGGGTPFSPPGLRRDLTLIQTERVDDVAYLRYRVDRTALGSRADGNSGRRGGNSSRAVGNTRRTNRERPAEWGRVRR</sequence>
<dbReference type="EMBL" id="MRDE01000046">
    <property type="protein sequence ID" value="OMH24789.1"/>
    <property type="molecule type" value="Genomic_DNA"/>
</dbReference>
<dbReference type="InterPro" id="IPR002734">
    <property type="entry name" value="RibDG_C"/>
</dbReference>
<dbReference type="PANTHER" id="PTHR38011:SF11">
    <property type="entry name" value="2,5-DIAMINO-6-RIBOSYLAMINO-4(3H)-PYRIMIDINONE 5'-PHOSPHATE REDUCTASE"/>
    <property type="match status" value="1"/>
</dbReference>
<evidence type="ECO:0000313" key="4">
    <source>
        <dbReference type="Proteomes" id="UP000187085"/>
    </source>
</evidence>
<dbReference type="InterPro" id="IPR050765">
    <property type="entry name" value="Riboflavin_Biosynth_HTPR"/>
</dbReference>
<evidence type="ECO:0000259" key="2">
    <source>
        <dbReference type="Pfam" id="PF01872"/>
    </source>
</evidence>
<keyword evidence="4" id="KW-1185">Reference proteome</keyword>
<gene>
    <name evidence="3" type="ORF">BKD30_07170</name>
</gene>
<reference evidence="3 4" key="1">
    <citation type="submission" date="2016-12" db="EMBL/GenBank/DDBJ databases">
        <title>Draft genome of Tersicoccus phoenicis 1P05MA.</title>
        <authorList>
            <person name="Nakajima Y."/>
            <person name="Yoshizawa S."/>
            <person name="Nakamura K."/>
            <person name="Ogura Y."/>
            <person name="Hayashi T."/>
            <person name="Kogure K."/>
        </authorList>
    </citation>
    <scope>NUCLEOTIDE SEQUENCE [LARGE SCALE GENOMIC DNA]</scope>
    <source>
        <strain evidence="3 4">1p05MA</strain>
    </source>
</reference>
<feature type="domain" description="Bacterial bifunctional deaminase-reductase C-terminal" evidence="2">
    <location>
        <begin position="4"/>
        <end position="174"/>
    </location>
</feature>
<dbReference type="Proteomes" id="UP000187085">
    <property type="component" value="Unassembled WGS sequence"/>
</dbReference>
<evidence type="ECO:0000313" key="3">
    <source>
        <dbReference type="EMBL" id="OMH24789.1"/>
    </source>
</evidence>
<protein>
    <recommendedName>
        <fullName evidence="2">Bacterial bifunctional deaminase-reductase C-terminal domain-containing protein</fullName>
    </recommendedName>
</protein>
<evidence type="ECO:0000256" key="1">
    <source>
        <dbReference type="SAM" id="MobiDB-lite"/>
    </source>
</evidence>
<dbReference type="STRING" id="554083.BKD30_07170"/>
<organism evidence="3 4">
    <name type="scientific">Tersicoccus phoenicis</name>
    <dbReference type="NCBI Taxonomy" id="554083"/>
    <lineage>
        <taxon>Bacteria</taxon>
        <taxon>Bacillati</taxon>
        <taxon>Actinomycetota</taxon>
        <taxon>Actinomycetes</taxon>
        <taxon>Micrococcales</taxon>
        <taxon>Micrococcaceae</taxon>
        <taxon>Tersicoccus</taxon>
    </lineage>
</organism>
<proteinExistence type="predicted"/>
<dbReference type="Pfam" id="PF01872">
    <property type="entry name" value="RibD_C"/>
    <property type="match status" value="1"/>
</dbReference>
<feature type="compositionally biased region" description="Low complexity" evidence="1">
    <location>
        <begin position="189"/>
        <end position="209"/>
    </location>
</feature>
<name>A0A1R1LB86_9MICC</name>
<feature type="region of interest" description="Disordered" evidence="1">
    <location>
        <begin position="189"/>
        <end position="226"/>
    </location>
</feature>
<dbReference type="GO" id="GO:0009231">
    <property type="term" value="P:riboflavin biosynthetic process"/>
    <property type="evidence" value="ECO:0007669"/>
    <property type="project" value="InterPro"/>
</dbReference>
<dbReference type="InterPro" id="IPR024072">
    <property type="entry name" value="DHFR-like_dom_sf"/>
</dbReference>
<dbReference type="OrthoDB" id="7949219at2"/>
<dbReference type="Gene3D" id="3.40.430.10">
    <property type="entry name" value="Dihydrofolate Reductase, subunit A"/>
    <property type="match status" value="1"/>
</dbReference>